<dbReference type="AlphaFoldDB" id="A0A0K9PS65"/>
<feature type="compositionally biased region" description="Low complexity" evidence="5">
    <location>
        <begin position="22"/>
        <end position="37"/>
    </location>
</feature>
<reference evidence="8" key="1">
    <citation type="journal article" date="2016" name="Nature">
        <title>The genome of the seagrass Zostera marina reveals angiosperm adaptation to the sea.</title>
        <authorList>
            <person name="Olsen J.L."/>
            <person name="Rouze P."/>
            <person name="Verhelst B."/>
            <person name="Lin Y.-C."/>
            <person name="Bayer T."/>
            <person name="Collen J."/>
            <person name="Dattolo E."/>
            <person name="De Paoli E."/>
            <person name="Dittami S."/>
            <person name="Maumus F."/>
            <person name="Michel G."/>
            <person name="Kersting A."/>
            <person name="Lauritano C."/>
            <person name="Lohaus R."/>
            <person name="Toepel M."/>
            <person name="Tonon T."/>
            <person name="Vanneste K."/>
            <person name="Amirebrahimi M."/>
            <person name="Brakel J."/>
            <person name="Bostroem C."/>
            <person name="Chovatia M."/>
            <person name="Grimwood J."/>
            <person name="Jenkins J.W."/>
            <person name="Jueterbock A."/>
            <person name="Mraz A."/>
            <person name="Stam W.T."/>
            <person name="Tice H."/>
            <person name="Bornberg-Bauer E."/>
            <person name="Green P.J."/>
            <person name="Pearson G.A."/>
            <person name="Procaccini G."/>
            <person name="Duarte C.M."/>
            <person name="Schmutz J."/>
            <person name="Reusch T.B.H."/>
            <person name="Van de Peer Y."/>
        </authorList>
    </citation>
    <scope>NUCLEOTIDE SEQUENCE [LARGE SCALE GENOMIC DNA]</scope>
    <source>
        <strain evidence="8">cv. Finnish</strain>
    </source>
</reference>
<keyword evidence="2 7" id="KW-0378">Hydrolase</keyword>
<sequence length="767" mass="85947">MPFDKLNTILTALVSPLVPLQSSTRSPSSSSDLASSSGQTYSCNGQRKPIRLSASLQDFSRLDSEIGDHSREGFNRIYANNKKLRNELLRDSAGGASFSKEKGTSMIGLLTYKRKWVRALILVCFFILFSVASTCFFFFGGYFSRVKSNYNVIMDCGSTGTRVYVYEWSMNSMKGNSGLPITIWSLPKGGQDTKNTVKNGRAYNRMETEPGFDKLVRNEIALRKAIQLLLRWAEKQIPKHAHKTTSVYLYATAGVRRLPTSDSDWLLDKAWEILKASKFSCKRDWVKTISGMEEAYYGWIALNSHMNILGSVPAKETYGSLDLGGSSLQVTFETKDPLHDKTSLKLNIGKFQHYLSAYSLSGYGLNDAFDKSVVHLIRQHRRKDIEELKSGGMVLKHPCLHTGYRQQYICTQCSALDKEGGRFLVKDKSAKKGRRGFIVQLIGDPNWEECNDLAKVAVNLSEWSDSSPVINCDIQPCALIGDLPQPRGKFYAMSGFFVAFKFFNLTYDASSDDLLQKGQEFCEKTWEVAKSSVVPQPFIEQYCFRAPYIASLLRDGLHIRDSNVVIGSGSITWTLGVALFEAGKALQSKMLFPWHGMLPRKMKTLIFIMILPLPLVVFCAISFAGKWLRRSFRRANLPLFRHNSVSSGCVHSFFFPFKLRWGSGDSGDSKLKISDSSGCGSSNGIGSNSTELMETCYDPSEDNASHKYSSITQLMSHTTTPLGQTYLDNGKGLIWPPHRCKMKLQSRRSQSREDLNCSVVDPHLMSS</sequence>
<comment type="caution">
    <text evidence="7">The sequence shown here is derived from an EMBL/GenBank/DDBJ whole genome shotgun (WGS) entry which is preliminary data.</text>
</comment>
<keyword evidence="4" id="KW-0547">Nucleotide-binding</keyword>
<dbReference type="OMA" id="YKEDYIC"/>
<organism evidence="7 8">
    <name type="scientific">Zostera marina</name>
    <name type="common">Eelgrass</name>
    <dbReference type="NCBI Taxonomy" id="29655"/>
    <lineage>
        <taxon>Eukaryota</taxon>
        <taxon>Viridiplantae</taxon>
        <taxon>Streptophyta</taxon>
        <taxon>Embryophyta</taxon>
        <taxon>Tracheophyta</taxon>
        <taxon>Spermatophyta</taxon>
        <taxon>Magnoliopsida</taxon>
        <taxon>Liliopsida</taxon>
        <taxon>Zosteraceae</taxon>
        <taxon>Zostera</taxon>
    </lineage>
</organism>
<dbReference type="Gene3D" id="3.30.420.40">
    <property type="match status" value="1"/>
</dbReference>
<keyword evidence="6" id="KW-0812">Transmembrane</keyword>
<dbReference type="STRING" id="29655.A0A0K9PS65"/>
<evidence type="ECO:0000256" key="3">
    <source>
        <dbReference type="PIRSR" id="PIRSR600407-1"/>
    </source>
</evidence>
<dbReference type="PANTHER" id="PTHR11782:SF125">
    <property type="entry name" value="APYRASE 7-RELATED"/>
    <property type="match status" value="1"/>
</dbReference>
<feature type="region of interest" description="Disordered" evidence="5">
    <location>
        <begin position="20"/>
        <end position="45"/>
    </location>
</feature>
<evidence type="ECO:0000256" key="5">
    <source>
        <dbReference type="SAM" id="MobiDB-lite"/>
    </source>
</evidence>
<comment type="similarity">
    <text evidence="1">Belongs to the GDA1/CD39 NTPase family.</text>
</comment>
<feature type="transmembrane region" description="Helical" evidence="6">
    <location>
        <begin position="119"/>
        <end position="143"/>
    </location>
</feature>
<dbReference type="Gene3D" id="3.30.420.150">
    <property type="entry name" value="Exopolyphosphatase. Domain 2"/>
    <property type="match status" value="1"/>
</dbReference>
<dbReference type="GO" id="GO:0009134">
    <property type="term" value="P:nucleoside diphosphate catabolic process"/>
    <property type="evidence" value="ECO:0000318"/>
    <property type="project" value="GO_Central"/>
</dbReference>
<name>A0A0K9PS65_ZOSMR</name>
<protein>
    <submittedName>
        <fullName evidence="7">Ectonucleoside triphosphate diphosphohydrolase</fullName>
    </submittedName>
</protein>
<keyword evidence="8" id="KW-1185">Reference proteome</keyword>
<evidence type="ECO:0000313" key="8">
    <source>
        <dbReference type="Proteomes" id="UP000036987"/>
    </source>
</evidence>
<evidence type="ECO:0000256" key="4">
    <source>
        <dbReference type="PIRSR" id="PIRSR600407-2"/>
    </source>
</evidence>
<dbReference type="InterPro" id="IPR000407">
    <property type="entry name" value="GDA1_CD39_NTPase"/>
</dbReference>
<dbReference type="OrthoDB" id="6372431at2759"/>
<dbReference type="PANTHER" id="PTHR11782">
    <property type="entry name" value="ADENOSINE/GUANOSINE DIPHOSPHATASE"/>
    <property type="match status" value="1"/>
</dbReference>
<feature type="binding site" evidence="4">
    <location>
        <begin position="325"/>
        <end position="329"/>
    </location>
    <ligand>
        <name>ATP</name>
        <dbReference type="ChEBI" id="CHEBI:30616"/>
    </ligand>
</feature>
<dbReference type="GO" id="GO:0016020">
    <property type="term" value="C:membrane"/>
    <property type="evidence" value="ECO:0000318"/>
    <property type="project" value="GO_Central"/>
</dbReference>
<dbReference type="Pfam" id="PF01150">
    <property type="entry name" value="GDA1_CD39"/>
    <property type="match status" value="1"/>
</dbReference>
<evidence type="ECO:0000256" key="2">
    <source>
        <dbReference type="ARBA" id="ARBA00022801"/>
    </source>
</evidence>
<feature type="active site" description="Proton acceptor" evidence="3">
    <location>
        <position position="294"/>
    </location>
</feature>
<gene>
    <name evidence="7" type="ORF">ZOSMA_175G00310</name>
</gene>
<keyword evidence="4" id="KW-0067">ATP-binding</keyword>
<keyword evidence="6" id="KW-1133">Transmembrane helix</keyword>
<dbReference type="CDD" id="cd24043">
    <property type="entry name" value="ASKHA_NBD_AtAPY7-like"/>
    <property type="match status" value="1"/>
</dbReference>
<dbReference type="GO" id="GO:0005524">
    <property type="term" value="F:ATP binding"/>
    <property type="evidence" value="ECO:0007669"/>
    <property type="project" value="UniProtKB-KW"/>
</dbReference>
<dbReference type="GO" id="GO:0017110">
    <property type="term" value="F:nucleoside diphosphate phosphatase activity"/>
    <property type="evidence" value="ECO:0000318"/>
    <property type="project" value="GO_Central"/>
</dbReference>
<evidence type="ECO:0000256" key="6">
    <source>
        <dbReference type="SAM" id="Phobius"/>
    </source>
</evidence>
<accession>A0A0K9PS65</accession>
<evidence type="ECO:0000256" key="1">
    <source>
        <dbReference type="ARBA" id="ARBA00009283"/>
    </source>
</evidence>
<evidence type="ECO:0000313" key="7">
    <source>
        <dbReference type="EMBL" id="KMZ71789.1"/>
    </source>
</evidence>
<keyword evidence="6" id="KW-0472">Membrane</keyword>
<dbReference type="EMBL" id="LFYR01000658">
    <property type="protein sequence ID" value="KMZ71789.1"/>
    <property type="molecule type" value="Genomic_DNA"/>
</dbReference>
<proteinExistence type="inferred from homology"/>
<feature type="transmembrane region" description="Helical" evidence="6">
    <location>
        <begin position="604"/>
        <end position="628"/>
    </location>
</feature>
<dbReference type="Proteomes" id="UP000036987">
    <property type="component" value="Unassembled WGS sequence"/>
</dbReference>